<dbReference type="EMBL" id="CP013140">
    <property type="protein sequence ID" value="ALN59408.1"/>
    <property type="molecule type" value="Genomic_DNA"/>
</dbReference>
<dbReference type="SMART" id="SM00560">
    <property type="entry name" value="LamGL"/>
    <property type="match status" value="1"/>
</dbReference>
<dbReference type="InterPro" id="IPR013320">
    <property type="entry name" value="ConA-like_dom_sf"/>
</dbReference>
<sequence>MNRSSWFLALAVALAPMLAAQAAPPRVSNGLVGEWHLDLSGTSAPDTSGYGRNGSVIGGAASSWGWLGSAADLSGGKYIEVPNSANLNVGTGSFTVAAWVRLAAPGSSGVKTLIENRGDGSGRGYSFGIDQGRNVLLQLNDGSTWGNYVSDGSVSLAANRWHHIAAVVNRSSAPYTISFYVDGRRATGQPTPMAGNLDNTTRPFMIGGHISSPTYRFNDRADEVLVYNRALPADASGGLGDIMFPGRTNYQPTFWNDGGTRQRYNNCYNYANGRATNTFAQPGRAASAQYSSLSCAAVRAAAERDGLEPVADTAINAASYKNIAALVVAPGYDYHWYRRDANGKWTHKPGQTAATNRDNSGNEIGDPRTANRGPYSDFCGFYRVWSDSIEGSGHEQIN</sequence>
<dbReference type="KEGG" id="lez:GLE_4066"/>
<organism evidence="5 6">
    <name type="scientific">Lysobacter enzymogenes</name>
    <dbReference type="NCBI Taxonomy" id="69"/>
    <lineage>
        <taxon>Bacteria</taxon>
        <taxon>Pseudomonadati</taxon>
        <taxon>Pseudomonadota</taxon>
        <taxon>Gammaproteobacteria</taxon>
        <taxon>Lysobacterales</taxon>
        <taxon>Lysobacteraceae</taxon>
        <taxon>Lysobacter</taxon>
    </lineage>
</organism>
<feature type="region of interest" description="Disordered" evidence="3">
    <location>
        <begin position="345"/>
        <end position="371"/>
    </location>
</feature>
<dbReference type="InterPro" id="IPR006558">
    <property type="entry name" value="LamG-like"/>
</dbReference>
<keyword evidence="2" id="KW-1015">Disulfide bond</keyword>
<evidence type="ECO:0000313" key="5">
    <source>
        <dbReference type="EMBL" id="ALN59408.1"/>
    </source>
</evidence>
<evidence type="ECO:0000256" key="3">
    <source>
        <dbReference type="SAM" id="MobiDB-lite"/>
    </source>
</evidence>
<dbReference type="Proteomes" id="UP000061569">
    <property type="component" value="Chromosome"/>
</dbReference>
<dbReference type="PATRIC" id="fig|69.6.peg.4009"/>
<feature type="signal peptide" evidence="4">
    <location>
        <begin position="1"/>
        <end position="22"/>
    </location>
</feature>
<feature type="chain" id="PRO_5043724800" evidence="4">
    <location>
        <begin position="23"/>
        <end position="398"/>
    </location>
</feature>
<gene>
    <name evidence="5" type="ORF">GLE_4066</name>
</gene>
<dbReference type="AlphaFoldDB" id="A0A0S2DLM8"/>
<dbReference type="Pfam" id="PF13385">
    <property type="entry name" value="Laminin_G_3"/>
    <property type="match status" value="1"/>
</dbReference>
<evidence type="ECO:0000256" key="4">
    <source>
        <dbReference type="SAM" id="SignalP"/>
    </source>
</evidence>
<evidence type="ECO:0000256" key="1">
    <source>
        <dbReference type="ARBA" id="ARBA00022729"/>
    </source>
</evidence>
<feature type="compositionally biased region" description="Polar residues" evidence="3">
    <location>
        <begin position="352"/>
        <end position="362"/>
    </location>
</feature>
<accession>A0A0S2DLM8</accession>
<proteinExistence type="predicted"/>
<reference evidence="5 6" key="1">
    <citation type="submission" date="2015-11" db="EMBL/GenBank/DDBJ databases">
        <title>Genome sequences of Lysobacter enzymogenes strain C3 and Lysobacter antibioticus ATCC 29479.</title>
        <authorList>
            <person name="Kobayashi D.Y."/>
        </authorList>
    </citation>
    <scope>NUCLEOTIDE SEQUENCE [LARGE SCALE GENOMIC DNA]</scope>
    <source>
        <strain evidence="5 6">C3</strain>
    </source>
</reference>
<dbReference type="Gene3D" id="2.60.120.200">
    <property type="match status" value="1"/>
</dbReference>
<dbReference type="STRING" id="69.GLE_4066"/>
<dbReference type="SUPFAM" id="SSF49899">
    <property type="entry name" value="Concanavalin A-like lectins/glucanases"/>
    <property type="match status" value="1"/>
</dbReference>
<evidence type="ECO:0000256" key="2">
    <source>
        <dbReference type="ARBA" id="ARBA00023157"/>
    </source>
</evidence>
<protein>
    <submittedName>
        <fullName evidence="5">Uncharacterized protein</fullName>
    </submittedName>
</protein>
<name>A0A0S2DLM8_LYSEN</name>
<dbReference type="OrthoDB" id="6015145at2"/>
<evidence type="ECO:0000313" key="6">
    <source>
        <dbReference type="Proteomes" id="UP000061569"/>
    </source>
</evidence>
<keyword evidence="1 4" id="KW-0732">Signal</keyword>